<gene>
    <name evidence="2" type="ORF">PUR29_32970</name>
</gene>
<evidence type="ECO:0000313" key="3">
    <source>
        <dbReference type="Proteomes" id="UP001407347"/>
    </source>
</evidence>
<keyword evidence="3" id="KW-1185">Reference proteome</keyword>
<sequence>MTTLATIADDTLTVSAGAFAVVITAKSIENNFDAVTHFPERRARLSLADLCNSLNYFGGRLDKLAAEGGAVDVATEAARFAERHIALHRRAWAMEARCMSWFIVGPANFPTARNQKRQGSRDKAYDAIRAHSEAALKTIERTAWPHGAPGDAIRANHPDAISLIRAKIEQHRAVHAQMKTANAVLRETKGQELGARITAMAGATGFKRETCERIVNPPQSWMGQGFGSHALSGQLAEIKRLEGRLATLEANAARGTVETQHNTTVGALTVRENPDAARVQLIFPGKPDEATRSLLKSHGFRWAPSEGAWQRHLNNAGRYAVSRVLSALQTDNEAA</sequence>
<keyword evidence="1" id="KW-0175">Coiled coil</keyword>
<proteinExistence type="predicted"/>
<reference evidence="2 3" key="1">
    <citation type="journal article" date="2023" name="PLoS ONE">
        <title>Complete genome assembly of Hawai'i environmental nontuberculous mycobacteria reveals unexpected co-isolation with methylobacteria.</title>
        <authorList>
            <person name="Hendrix J."/>
            <person name="Epperson L.E."/>
            <person name="Tong E.I."/>
            <person name="Chan Y.L."/>
            <person name="Hasan N.A."/>
            <person name="Dawrs S.N."/>
            <person name="Norton G.J."/>
            <person name="Virdi R."/>
            <person name="Crooks J.L."/>
            <person name="Chan E.D."/>
            <person name="Honda J.R."/>
            <person name="Strong M."/>
        </authorList>
    </citation>
    <scope>NUCLEOTIDE SEQUENCE [LARGE SCALE GENOMIC DNA]</scope>
    <source>
        <strain evidence="2 3">NJH_HI04-1</strain>
    </source>
</reference>
<organism evidence="2 3">
    <name type="scientific">Methylobacterium ajmalii</name>
    <dbReference type="NCBI Taxonomy" id="2738439"/>
    <lineage>
        <taxon>Bacteria</taxon>
        <taxon>Pseudomonadati</taxon>
        <taxon>Pseudomonadota</taxon>
        <taxon>Alphaproteobacteria</taxon>
        <taxon>Hyphomicrobiales</taxon>
        <taxon>Methylobacteriaceae</taxon>
        <taxon>Methylobacterium</taxon>
    </lineage>
</organism>
<evidence type="ECO:0000256" key="1">
    <source>
        <dbReference type="SAM" id="Coils"/>
    </source>
</evidence>
<dbReference type="RefSeq" id="WP_346013563.1">
    <property type="nucleotide sequence ID" value="NZ_JAQYXP010000005.1"/>
</dbReference>
<dbReference type="EMBL" id="JAQYXP010000005">
    <property type="protein sequence ID" value="MEN3238262.1"/>
    <property type="molecule type" value="Genomic_DNA"/>
</dbReference>
<protein>
    <submittedName>
        <fullName evidence="2">Uncharacterized protein</fullName>
    </submittedName>
</protein>
<dbReference type="Proteomes" id="UP001407347">
    <property type="component" value="Unassembled WGS sequence"/>
</dbReference>
<accession>A0ABV0A361</accession>
<comment type="caution">
    <text evidence="2">The sequence shown here is derived from an EMBL/GenBank/DDBJ whole genome shotgun (WGS) entry which is preliminary data.</text>
</comment>
<feature type="coiled-coil region" evidence="1">
    <location>
        <begin position="231"/>
        <end position="258"/>
    </location>
</feature>
<evidence type="ECO:0000313" key="2">
    <source>
        <dbReference type="EMBL" id="MEN3238262.1"/>
    </source>
</evidence>
<name>A0ABV0A361_9HYPH</name>